<comment type="caution">
    <text evidence="1">The sequence shown here is derived from an EMBL/GenBank/DDBJ whole genome shotgun (WGS) entry which is preliminary data.</text>
</comment>
<evidence type="ECO:0000313" key="2">
    <source>
        <dbReference type="Proteomes" id="UP000549765"/>
    </source>
</evidence>
<protein>
    <submittedName>
        <fullName evidence="1">DUF4312 family protein</fullName>
    </submittedName>
</protein>
<gene>
    <name evidence="1" type="ORF">HF964_01280</name>
</gene>
<dbReference type="Proteomes" id="UP000549765">
    <property type="component" value="Unassembled WGS sequence"/>
</dbReference>
<reference evidence="1 2" key="1">
    <citation type="submission" date="2020-04" db="EMBL/GenBank/DDBJ databases">
        <title>MicrobeNet Type strains.</title>
        <authorList>
            <person name="Nicholson A.C."/>
        </authorList>
    </citation>
    <scope>NUCLEOTIDE SEQUENCE [LARGE SCALE GENOMIC DNA]</scope>
    <source>
        <strain evidence="1 2">CCUG 61472</strain>
    </source>
</reference>
<organism evidence="1 2">
    <name type="scientific">Periweissella fabalis</name>
    <dbReference type="NCBI Taxonomy" id="1070421"/>
    <lineage>
        <taxon>Bacteria</taxon>
        <taxon>Bacillati</taxon>
        <taxon>Bacillota</taxon>
        <taxon>Bacilli</taxon>
        <taxon>Lactobacillales</taxon>
        <taxon>Lactobacillaceae</taxon>
        <taxon>Periweissella</taxon>
    </lineage>
</organism>
<dbReference type="RefSeq" id="WP_168721237.1">
    <property type="nucleotide sequence ID" value="NZ_JAAXPN010000001.1"/>
</dbReference>
<accession>A0A7X6N2D9</accession>
<name>A0A7X6N2D9_9LACO</name>
<dbReference type="NCBIfam" id="TIGR03578">
    <property type="entry name" value="EF_0831"/>
    <property type="match status" value="1"/>
</dbReference>
<evidence type="ECO:0000313" key="1">
    <source>
        <dbReference type="EMBL" id="NKZ23442.1"/>
    </source>
</evidence>
<dbReference type="AlphaFoldDB" id="A0A7X6N2D9"/>
<dbReference type="InterPro" id="IPR020037">
    <property type="entry name" value="DUF4312"/>
</dbReference>
<dbReference type="EMBL" id="JAAXPN010000001">
    <property type="protein sequence ID" value="NKZ23442.1"/>
    <property type="molecule type" value="Genomic_DNA"/>
</dbReference>
<dbReference type="Pfam" id="PF14189">
    <property type="entry name" value="DUF4312"/>
    <property type="match status" value="1"/>
</dbReference>
<keyword evidence="2" id="KW-1185">Reference proteome</keyword>
<sequence>MGIEEKVTQTLIIEGTGDTKNAAFADALSKIQGKIIKNSPDVTLKIEPKSVMVLAADQHSYEERFLFIFFPRTRSKFQIKLQVEVEVLTIEMATVKFNEMVMGNNDLNRMPLISKKLSK</sequence>
<proteinExistence type="predicted"/>